<evidence type="ECO:0000313" key="2">
    <source>
        <dbReference type="EMBL" id="HIU91924.1"/>
    </source>
</evidence>
<reference evidence="2" key="2">
    <citation type="journal article" date="2021" name="PeerJ">
        <title>Extensive microbial diversity within the chicken gut microbiome revealed by metagenomics and culture.</title>
        <authorList>
            <person name="Gilroy R."/>
            <person name="Ravi A."/>
            <person name="Getino M."/>
            <person name="Pursley I."/>
            <person name="Horton D.L."/>
            <person name="Alikhan N.F."/>
            <person name="Baker D."/>
            <person name="Gharbi K."/>
            <person name="Hall N."/>
            <person name="Watson M."/>
            <person name="Adriaenssens E.M."/>
            <person name="Foster-Nyarko E."/>
            <person name="Jarju S."/>
            <person name="Secka A."/>
            <person name="Antonio M."/>
            <person name="Oren A."/>
            <person name="Chaudhuri R.R."/>
            <person name="La Ragione R."/>
            <person name="Hildebrand F."/>
            <person name="Pallen M.J."/>
        </authorList>
    </citation>
    <scope>NUCLEOTIDE SEQUENCE</scope>
    <source>
        <strain evidence="2">CHK154-7741</strain>
    </source>
</reference>
<keyword evidence="1" id="KW-0472">Membrane</keyword>
<organism evidence="2 3">
    <name type="scientific">Candidatus Limenecus avicola</name>
    <dbReference type="NCBI Taxonomy" id="2840847"/>
    <lineage>
        <taxon>Bacteria</taxon>
        <taxon>Bacillati</taxon>
        <taxon>Bacillota</taxon>
        <taxon>Clostridia</taxon>
        <taxon>Eubacteriales</taxon>
        <taxon>Clostridiaceae</taxon>
        <taxon>Clostridiaceae incertae sedis</taxon>
        <taxon>Candidatus Limenecus</taxon>
    </lineage>
</organism>
<name>A0A9D1MZB2_9CLOT</name>
<sequence length="158" mass="18315">MTRPVIDKRNQYNNYNNHYTNVQNPIKTPVIDGYFPTHKTYKEMAITRVNRSLCSILILFILTSAVSYYFVTASEITLNKYRKQALALNDENVELQNKLDYLKSYYNVDKAMQKQHLLQKAKNVIEVKDAPATAPVRNTALDKVAQASQKQFQWSMGF</sequence>
<dbReference type="AlphaFoldDB" id="A0A9D1MZB2"/>
<gene>
    <name evidence="2" type="ORF">IAD26_02185</name>
</gene>
<dbReference type="Proteomes" id="UP000886748">
    <property type="component" value="Unassembled WGS sequence"/>
</dbReference>
<accession>A0A9D1MZB2</accession>
<protein>
    <submittedName>
        <fullName evidence="2">Uncharacterized protein</fullName>
    </submittedName>
</protein>
<comment type="caution">
    <text evidence="2">The sequence shown here is derived from an EMBL/GenBank/DDBJ whole genome shotgun (WGS) entry which is preliminary data.</text>
</comment>
<proteinExistence type="predicted"/>
<evidence type="ECO:0000313" key="3">
    <source>
        <dbReference type="Proteomes" id="UP000886748"/>
    </source>
</evidence>
<keyword evidence="1" id="KW-1133">Transmembrane helix</keyword>
<evidence type="ECO:0000256" key="1">
    <source>
        <dbReference type="SAM" id="Phobius"/>
    </source>
</evidence>
<feature type="transmembrane region" description="Helical" evidence="1">
    <location>
        <begin position="52"/>
        <end position="71"/>
    </location>
</feature>
<dbReference type="EMBL" id="DVOD01000016">
    <property type="protein sequence ID" value="HIU91924.1"/>
    <property type="molecule type" value="Genomic_DNA"/>
</dbReference>
<reference evidence="2" key="1">
    <citation type="submission" date="2020-10" db="EMBL/GenBank/DDBJ databases">
        <authorList>
            <person name="Gilroy R."/>
        </authorList>
    </citation>
    <scope>NUCLEOTIDE SEQUENCE</scope>
    <source>
        <strain evidence="2">CHK154-7741</strain>
    </source>
</reference>
<keyword evidence="1" id="KW-0812">Transmembrane</keyword>